<evidence type="ECO:0000256" key="5">
    <source>
        <dbReference type="ARBA" id="ARBA00007837"/>
    </source>
</evidence>
<evidence type="ECO:0000256" key="11">
    <source>
        <dbReference type="ARBA" id="ARBA00022679"/>
    </source>
</evidence>
<dbReference type="InterPro" id="IPR024692">
    <property type="entry name" value="PTS_EI"/>
</dbReference>
<evidence type="ECO:0000256" key="2">
    <source>
        <dbReference type="ARBA" id="ARBA00001946"/>
    </source>
</evidence>
<dbReference type="Gene3D" id="1.10.274.10">
    <property type="entry name" value="PtsI, HPr-binding domain"/>
    <property type="match status" value="1"/>
</dbReference>
<dbReference type="Gene3D" id="3.50.30.10">
    <property type="entry name" value="Phosphohistidine domain"/>
    <property type="match status" value="1"/>
</dbReference>
<comment type="subcellular location">
    <subcellularLocation>
        <location evidence="4 17">Cytoplasm</location>
    </subcellularLocation>
</comment>
<evidence type="ECO:0000256" key="15">
    <source>
        <dbReference type="ARBA" id="ARBA00022842"/>
    </source>
</evidence>
<dbReference type="Proteomes" id="UP000261011">
    <property type="component" value="Unassembled WGS sequence"/>
</dbReference>
<keyword evidence="15 17" id="KW-0460">Magnesium</keyword>
<evidence type="ECO:0000256" key="9">
    <source>
        <dbReference type="ARBA" id="ARBA00022490"/>
    </source>
</evidence>
<dbReference type="RefSeq" id="WP_117521543.1">
    <property type="nucleotide sequence ID" value="NZ_QVEU01000003.1"/>
</dbReference>
<feature type="binding site" evidence="19">
    <location>
        <position position="294"/>
    </location>
    <ligand>
        <name>phosphoenolpyruvate</name>
        <dbReference type="ChEBI" id="CHEBI:58702"/>
    </ligand>
</feature>
<comment type="caution">
    <text evidence="25">The sequence shown here is derived from an EMBL/GenBank/DDBJ whole genome shotgun (WGS) entry which is preliminary data.</text>
</comment>
<dbReference type="InterPro" id="IPR050499">
    <property type="entry name" value="PEP-utilizing_PTS_enzyme"/>
</dbReference>
<keyword evidence="8 17" id="KW-0813">Transport</keyword>
<evidence type="ECO:0000256" key="10">
    <source>
        <dbReference type="ARBA" id="ARBA00022597"/>
    </source>
</evidence>
<feature type="binding site" evidence="20">
    <location>
        <position position="429"/>
    </location>
    <ligand>
        <name>Mg(2+)</name>
        <dbReference type="ChEBI" id="CHEBI:18420"/>
    </ligand>
</feature>
<evidence type="ECO:0000256" key="20">
    <source>
        <dbReference type="PIRSR" id="PIRSR000732-3"/>
    </source>
</evidence>
<keyword evidence="12 17" id="KW-0598">Phosphotransferase system</keyword>
<evidence type="ECO:0000259" key="24">
    <source>
        <dbReference type="Pfam" id="PF05524"/>
    </source>
</evidence>
<dbReference type="AlphaFoldDB" id="A0A3E2TIJ1"/>
<dbReference type="Pfam" id="PF02896">
    <property type="entry name" value="PEP-utilizers_C"/>
    <property type="match status" value="1"/>
</dbReference>
<feature type="binding site" evidence="19">
    <location>
        <position position="463"/>
    </location>
    <ligand>
        <name>phosphoenolpyruvate</name>
        <dbReference type="ChEBI" id="CHEBI:58702"/>
    </ligand>
</feature>
<evidence type="ECO:0000256" key="6">
    <source>
        <dbReference type="ARBA" id="ARBA00012232"/>
    </source>
</evidence>
<dbReference type="SUPFAM" id="SSF47831">
    <property type="entry name" value="Enzyme I of the PEP:sugar phosphotransferase system HPr-binding (sub)domain"/>
    <property type="match status" value="1"/>
</dbReference>
<keyword evidence="9 17" id="KW-0963">Cytoplasm</keyword>
<dbReference type="GO" id="GO:0009401">
    <property type="term" value="P:phosphoenolpyruvate-dependent sugar phosphotransferase system"/>
    <property type="evidence" value="ECO:0007669"/>
    <property type="project" value="UniProtKB-KW"/>
</dbReference>
<evidence type="ECO:0000256" key="18">
    <source>
        <dbReference type="PIRSR" id="PIRSR000732-1"/>
    </source>
</evidence>
<evidence type="ECO:0000256" key="14">
    <source>
        <dbReference type="ARBA" id="ARBA00022777"/>
    </source>
</evidence>
<keyword evidence="10 17" id="KW-0762">Sugar transport</keyword>
<keyword evidence="14 17" id="KW-0418">Kinase</keyword>
<dbReference type="InterPro" id="IPR023151">
    <property type="entry name" value="PEP_util_CS"/>
</dbReference>
<keyword evidence="11 17" id="KW-0808">Transferase</keyword>
<dbReference type="PRINTS" id="PR01736">
    <property type="entry name" value="PHPHTRNFRASE"/>
</dbReference>
<dbReference type="InterPro" id="IPR008731">
    <property type="entry name" value="PTS_EIN"/>
</dbReference>
<dbReference type="InterPro" id="IPR036618">
    <property type="entry name" value="PtsI_HPr-bd_sf"/>
</dbReference>
<dbReference type="NCBIfam" id="TIGR01417">
    <property type="entry name" value="PTS_I_fam"/>
    <property type="match status" value="1"/>
</dbReference>
<feature type="binding site" evidence="19">
    <location>
        <begin position="452"/>
        <end position="453"/>
    </location>
    <ligand>
        <name>phosphoenolpyruvate</name>
        <dbReference type="ChEBI" id="CHEBI:58702"/>
    </ligand>
</feature>
<dbReference type="GO" id="GO:0046872">
    <property type="term" value="F:metal ion binding"/>
    <property type="evidence" value="ECO:0007669"/>
    <property type="project" value="UniProtKB-KW"/>
</dbReference>
<evidence type="ECO:0000259" key="22">
    <source>
        <dbReference type="Pfam" id="PF00391"/>
    </source>
</evidence>
<evidence type="ECO:0000256" key="19">
    <source>
        <dbReference type="PIRSR" id="PIRSR000732-2"/>
    </source>
</evidence>
<evidence type="ECO:0000313" key="25">
    <source>
        <dbReference type="EMBL" id="RGB76502.1"/>
    </source>
</evidence>
<feature type="domain" description="Phosphotransferase system enzyme I N-terminal" evidence="24">
    <location>
        <begin position="6"/>
        <end position="124"/>
    </location>
</feature>
<evidence type="ECO:0000256" key="13">
    <source>
        <dbReference type="ARBA" id="ARBA00022723"/>
    </source>
</evidence>
<dbReference type="PIRSF" id="PIRSF000732">
    <property type="entry name" value="PTS_enzyme_I"/>
    <property type="match status" value="1"/>
</dbReference>
<feature type="domain" description="PEP-utilising enzyme mobile" evidence="22">
    <location>
        <begin position="151"/>
        <end position="222"/>
    </location>
</feature>
<dbReference type="PANTHER" id="PTHR46244:SF3">
    <property type="entry name" value="PHOSPHOENOLPYRUVATE-PROTEIN PHOSPHOTRANSFERASE"/>
    <property type="match status" value="1"/>
</dbReference>
<feature type="active site" description="Tele-phosphohistidine intermediate" evidence="18">
    <location>
        <position position="187"/>
    </location>
</feature>
<dbReference type="OrthoDB" id="9765468at2"/>
<proteinExistence type="inferred from homology"/>
<keyword evidence="26" id="KW-1185">Reference proteome</keyword>
<dbReference type="EMBL" id="QVEU01000003">
    <property type="protein sequence ID" value="RGB76502.1"/>
    <property type="molecule type" value="Genomic_DNA"/>
</dbReference>
<evidence type="ECO:0000256" key="7">
    <source>
        <dbReference type="ARBA" id="ARBA00016544"/>
    </source>
</evidence>
<evidence type="ECO:0000256" key="4">
    <source>
        <dbReference type="ARBA" id="ARBA00004496"/>
    </source>
</evidence>
<feature type="coiled-coil region" evidence="21">
    <location>
        <begin position="227"/>
        <end position="261"/>
    </location>
</feature>
<feature type="domain" description="PEP-utilising enzyme C-terminal" evidence="23">
    <location>
        <begin position="250"/>
        <end position="537"/>
    </location>
</feature>
<feature type="binding site" evidence="19">
    <location>
        <position position="330"/>
    </location>
    <ligand>
        <name>phosphoenolpyruvate</name>
        <dbReference type="ChEBI" id="CHEBI:58702"/>
    </ligand>
</feature>
<feature type="active site" description="Proton donor" evidence="18">
    <location>
        <position position="500"/>
    </location>
</feature>
<keyword evidence="25" id="KW-0670">Pyruvate</keyword>
<evidence type="ECO:0000313" key="26">
    <source>
        <dbReference type="Proteomes" id="UP000261011"/>
    </source>
</evidence>
<dbReference type="EC" id="2.7.3.9" evidence="6 17"/>
<evidence type="ECO:0000259" key="23">
    <source>
        <dbReference type="Pfam" id="PF02896"/>
    </source>
</evidence>
<protein>
    <recommendedName>
        <fullName evidence="7 17">Phosphoenolpyruvate-protein phosphotransferase</fullName>
        <ecNumber evidence="6 17">2.7.3.9</ecNumber>
    </recommendedName>
    <alternativeName>
        <fullName evidence="16 17">Phosphotransferase system, enzyme I</fullName>
    </alternativeName>
</protein>
<evidence type="ECO:0000256" key="8">
    <source>
        <dbReference type="ARBA" id="ARBA00022448"/>
    </source>
</evidence>
<evidence type="ECO:0000256" key="16">
    <source>
        <dbReference type="ARBA" id="ARBA00033235"/>
    </source>
</evidence>
<organism evidence="25 26">
    <name type="scientific">Anaerococcus nagyae</name>
    <dbReference type="NCBI Taxonomy" id="1755241"/>
    <lineage>
        <taxon>Bacteria</taxon>
        <taxon>Bacillati</taxon>
        <taxon>Bacillota</taxon>
        <taxon>Tissierellia</taxon>
        <taxon>Tissierellales</taxon>
        <taxon>Peptoniphilaceae</taxon>
        <taxon>Anaerococcus</taxon>
    </lineage>
</organism>
<accession>A0A3E2TIJ1</accession>
<comment type="cofactor">
    <cofactor evidence="2 17 20">
        <name>Mg(2+)</name>
        <dbReference type="ChEBI" id="CHEBI:18420"/>
    </cofactor>
</comment>
<dbReference type="InterPro" id="IPR015813">
    <property type="entry name" value="Pyrv/PenolPyrv_kinase-like_dom"/>
</dbReference>
<dbReference type="InterPro" id="IPR036637">
    <property type="entry name" value="Phosphohistidine_dom_sf"/>
</dbReference>
<evidence type="ECO:0000256" key="12">
    <source>
        <dbReference type="ARBA" id="ARBA00022683"/>
    </source>
</evidence>
<gene>
    <name evidence="25" type="primary">ptsP</name>
    <name evidence="25" type="ORF">DXA39_04860</name>
</gene>
<dbReference type="Pfam" id="PF05524">
    <property type="entry name" value="PEP-utilisers_N"/>
    <property type="match status" value="1"/>
</dbReference>
<comment type="function">
    <text evidence="3 17">General (non sugar-specific) component of the phosphoenolpyruvate-dependent sugar phosphotransferase system (sugar PTS). This major carbohydrate active-transport system catalyzes the phosphorylation of incoming sugar substrates concomitantly with their translocation across the cell membrane. Enzyme I transfers the phosphoryl group from phosphoenolpyruvate (PEP) to the phosphoryl carrier protein (HPr).</text>
</comment>
<evidence type="ECO:0000256" key="17">
    <source>
        <dbReference type="PIRNR" id="PIRNR000732"/>
    </source>
</evidence>
<name>A0A3E2TIJ1_9FIRM</name>
<dbReference type="PROSITE" id="PS00742">
    <property type="entry name" value="PEP_ENZYMES_2"/>
    <property type="match status" value="1"/>
</dbReference>
<evidence type="ECO:0000256" key="3">
    <source>
        <dbReference type="ARBA" id="ARBA00002728"/>
    </source>
</evidence>
<dbReference type="Gene3D" id="3.20.20.60">
    <property type="entry name" value="Phosphoenolpyruvate-binding domains"/>
    <property type="match status" value="1"/>
</dbReference>
<comment type="catalytic activity">
    <reaction evidence="1 17">
        <text>L-histidyl-[protein] + phosphoenolpyruvate = N(pros)-phospho-L-histidyl-[protein] + pyruvate</text>
        <dbReference type="Rhea" id="RHEA:23880"/>
        <dbReference type="Rhea" id="RHEA-COMP:9745"/>
        <dbReference type="Rhea" id="RHEA-COMP:9746"/>
        <dbReference type="ChEBI" id="CHEBI:15361"/>
        <dbReference type="ChEBI" id="CHEBI:29979"/>
        <dbReference type="ChEBI" id="CHEBI:58702"/>
        <dbReference type="ChEBI" id="CHEBI:64837"/>
        <dbReference type="EC" id="2.7.3.9"/>
    </reaction>
</comment>
<dbReference type="InterPro" id="IPR006318">
    <property type="entry name" value="PTS_EI-like"/>
</dbReference>
<evidence type="ECO:0000256" key="21">
    <source>
        <dbReference type="SAM" id="Coils"/>
    </source>
</evidence>
<feature type="binding site" evidence="20">
    <location>
        <position position="453"/>
    </location>
    <ligand>
        <name>Mg(2+)</name>
        <dbReference type="ChEBI" id="CHEBI:18420"/>
    </ligand>
</feature>
<comment type="similarity">
    <text evidence="5 17">Belongs to the PEP-utilizing enzyme family.</text>
</comment>
<dbReference type="InterPro" id="IPR000121">
    <property type="entry name" value="PEP_util_C"/>
</dbReference>
<dbReference type="GO" id="GO:0005737">
    <property type="term" value="C:cytoplasm"/>
    <property type="evidence" value="ECO:0007669"/>
    <property type="project" value="UniProtKB-SubCell"/>
</dbReference>
<reference evidence="25 26" key="1">
    <citation type="submission" date="2018-08" db="EMBL/GenBank/DDBJ databases">
        <title>A genome reference for cultivated species of the human gut microbiota.</title>
        <authorList>
            <person name="Zou Y."/>
            <person name="Xue W."/>
            <person name="Luo G."/>
        </authorList>
    </citation>
    <scope>NUCLEOTIDE SEQUENCE [LARGE SCALE GENOMIC DNA]</scope>
    <source>
        <strain evidence="25 26">OF01-3</strain>
    </source>
</reference>
<keyword evidence="21" id="KW-0175">Coiled coil</keyword>
<keyword evidence="13 17" id="KW-0479">Metal-binding</keyword>
<dbReference type="GO" id="GO:0016301">
    <property type="term" value="F:kinase activity"/>
    <property type="evidence" value="ECO:0007669"/>
    <property type="project" value="UniProtKB-KW"/>
</dbReference>
<dbReference type="Pfam" id="PF00391">
    <property type="entry name" value="PEP-utilizers"/>
    <property type="match status" value="1"/>
</dbReference>
<dbReference type="SUPFAM" id="SSF52009">
    <property type="entry name" value="Phosphohistidine domain"/>
    <property type="match status" value="1"/>
</dbReference>
<dbReference type="InterPro" id="IPR008279">
    <property type="entry name" value="PEP-util_enz_mobile_dom"/>
</dbReference>
<dbReference type="SUPFAM" id="SSF51621">
    <property type="entry name" value="Phosphoenolpyruvate/pyruvate domain"/>
    <property type="match status" value="1"/>
</dbReference>
<dbReference type="GO" id="GO:0008965">
    <property type="term" value="F:phosphoenolpyruvate-protein phosphotransferase activity"/>
    <property type="evidence" value="ECO:0007669"/>
    <property type="project" value="UniProtKB-EC"/>
</dbReference>
<dbReference type="PANTHER" id="PTHR46244">
    <property type="entry name" value="PHOSPHOENOLPYRUVATE-PROTEIN PHOSPHOTRANSFERASE"/>
    <property type="match status" value="1"/>
</dbReference>
<sequence>MNTKYKGIKASNGIAIGTIYLFNREEVAIDKSEITDSMVEEEKLRVKNSIDDYINELNDRKGASEAQIHIADAHKELLQDPYFSDTINSKIENEHKNSELALNETINEMVEIMSQLDDEYLKERASDYKDIGYQLMYKLKGIKPKDLSLIDEESIIISKELTPSDTSNMNKENVVGFATDLGGKTSHTSIIAQTLDIPALVGMNDISKKVKNGQKAIIDGNESFIILDPSEELLKEYEKKLEEQEKKRNRLSQVKDKKAETTDGKHIEVSANIGNIEDLKIAIENGCDGVGLFRTELLYMENDHFPTEDEQFEVYKEATELLGQKPLIIRTLDIGGDKGLDYFDFPKEDNPFLGYRAIRLCLDREDIFITQLKALIRASAYGNILIMIPMVINISEFKRSLELIDDIKKEFEEKGIDYNKDLQVGIMVETPASVFMADQFIKYVDFFSIGTNDLSQYTLAVDRGNENINNLYNNFNPAVLRAIKHVIDESHKAGKWTGMCGQFASDTEATKLLLGLGLDEFSASSSKVAEVKDTILKSSLKEEEEFSNSLLELETVEEIEEKIKNHNNM</sequence>
<dbReference type="InterPro" id="IPR040442">
    <property type="entry name" value="Pyrv_kinase-like_dom_sf"/>
</dbReference>
<evidence type="ECO:0000256" key="1">
    <source>
        <dbReference type="ARBA" id="ARBA00000683"/>
    </source>
</evidence>